<keyword evidence="4 7" id="KW-0547">Nucleotide-binding</keyword>
<name>A0A1Y1VUL2_9FUNG</name>
<dbReference type="InterPro" id="IPR036759">
    <property type="entry name" value="TPK_catalytic_sf"/>
</dbReference>
<dbReference type="GO" id="GO:0016301">
    <property type="term" value="F:kinase activity"/>
    <property type="evidence" value="ECO:0007669"/>
    <property type="project" value="UniProtKB-UniRule"/>
</dbReference>
<keyword evidence="3 7" id="KW-0808">Transferase</keyword>
<dbReference type="GO" id="GO:0005524">
    <property type="term" value="F:ATP binding"/>
    <property type="evidence" value="ECO:0007669"/>
    <property type="project" value="UniProtKB-UniRule"/>
</dbReference>
<dbReference type="InterPro" id="IPR007371">
    <property type="entry name" value="TPK_catalytic"/>
</dbReference>
<comment type="catalytic activity">
    <reaction evidence="7">
        <text>thiamine + ATP = thiamine diphosphate + AMP + H(+)</text>
        <dbReference type="Rhea" id="RHEA:11576"/>
        <dbReference type="ChEBI" id="CHEBI:15378"/>
        <dbReference type="ChEBI" id="CHEBI:18385"/>
        <dbReference type="ChEBI" id="CHEBI:30616"/>
        <dbReference type="ChEBI" id="CHEBI:58937"/>
        <dbReference type="ChEBI" id="CHEBI:456215"/>
    </reaction>
</comment>
<feature type="domain" description="Thiamin pyrophosphokinase thiamin-binding" evidence="8">
    <location>
        <begin position="188"/>
        <end position="260"/>
    </location>
</feature>
<evidence type="ECO:0000313" key="10">
    <source>
        <dbReference type="Proteomes" id="UP000193944"/>
    </source>
</evidence>
<evidence type="ECO:0000256" key="4">
    <source>
        <dbReference type="ARBA" id="ARBA00022741"/>
    </source>
</evidence>
<comment type="similarity">
    <text evidence="2 7">Belongs to the thiamine pyrophosphokinase family.</text>
</comment>
<evidence type="ECO:0000256" key="6">
    <source>
        <dbReference type="ARBA" id="ARBA00022840"/>
    </source>
</evidence>
<proteinExistence type="inferred from homology"/>
<dbReference type="PIRSF" id="PIRSF031057">
    <property type="entry name" value="Thiamin_pyrophosphokinase"/>
    <property type="match status" value="1"/>
</dbReference>
<dbReference type="FunFam" id="2.60.120.320:FF:000001">
    <property type="entry name" value="Thiamine pyrophosphokinase"/>
    <property type="match status" value="1"/>
</dbReference>
<dbReference type="GO" id="GO:0030975">
    <property type="term" value="F:thiamine binding"/>
    <property type="evidence" value="ECO:0007669"/>
    <property type="project" value="UniProtKB-UniRule"/>
</dbReference>
<dbReference type="UniPathway" id="UPA00060">
    <property type="reaction ID" value="UER00597"/>
</dbReference>
<evidence type="ECO:0000256" key="1">
    <source>
        <dbReference type="ARBA" id="ARBA00005078"/>
    </source>
</evidence>
<dbReference type="InterPro" id="IPR007373">
    <property type="entry name" value="Thiamin_PyroPKinase_B1-bd"/>
</dbReference>
<evidence type="ECO:0000259" key="8">
    <source>
        <dbReference type="SMART" id="SM00983"/>
    </source>
</evidence>
<dbReference type="Proteomes" id="UP000193944">
    <property type="component" value="Unassembled WGS sequence"/>
</dbReference>
<reference evidence="9 10" key="1">
    <citation type="submission" date="2016-08" db="EMBL/GenBank/DDBJ databases">
        <title>A Parts List for Fungal Cellulosomes Revealed by Comparative Genomics.</title>
        <authorList>
            <consortium name="DOE Joint Genome Institute"/>
            <person name="Haitjema C.H."/>
            <person name="Gilmore S.P."/>
            <person name="Henske J.K."/>
            <person name="Solomon K.V."/>
            <person name="De Groot R."/>
            <person name="Kuo A."/>
            <person name="Mondo S.J."/>
            <person name="Salamov A.A."/>
            <person name="Labutti K."/>
            <person name="Zhao Z."/>
            <person name="Chiniquy J."/>
            <person name="Barry K."/>
            <person name="Brewer H.M."/>
            <person name="Purvine S.O."/>
            <person name="Wright A.T."/>
            <person name="Boxma B."/>
            <person name="Van Alen T."/>
            <person name="Hackstein J.H."/>
            <person name="Baker S.E."/>
            <person name="Grigoriev I.V."/>
            <person name="O'Malley M.A."/>
        </authorList>
    </citation>
    <scope>NUCLEOTIDE SEQUENCE [LARGE SCALE GENOMIC DNA]</scope>
    <source>
        <strain evidence="9 10">S4</strain>
    </source>
</reference>
<dbReference type="PANTHER" id="PTHR13622">
    <property type="entry name" value="THIAMIN PYROPHOSPHOKINASE"/>
    <property type="match status" value="1"/>
</dbReference>
<dbReference type="Pfam" id="PF04265">
    <property type="entry name" value="TPK_B1_binding"/>
    <property type="match status" value="1"/>
</dbReference>
<dbReference type="SUPFAM" id="SSF63999">
    <property type="entry name" value="Thiamin pyrophosphokinase, catalytic domain"/>
    <property type="match status" value="1"/>
</dbReference>
<dbReference type="EMBL" id="MCFG01000504">
    <property type="protein sequence ID" value="ORX64705.1"/>
    <property type="molecule type" value="Genomic_DNA"/>
</dbReference>
<evidence type="ECO:0000256" key="2">
    <source>
        <dbReference type="ARBA" id="ARBA00006785"/>
    </source>
</evidence>
<comment type="pathway">
    <text evidence="1 7">Cofactor biosynthesis; thiamine diphosphate biosynthesis; thiamine diphosphate from thiamine: step 1/1.</text>
</comment>
<keyword evidence="5 7" id="KW-0418">Kinase</keyword>
<keyword evidence="6 7" id="KW-0067">ATP-binding</keyword>
<evidence type="ECO:0000256" key="5">
    <source>
        <dbReference type="ARBA" id="ARBA00022777"/>
    </source>
</evidence>
<dbReference type="Gene3D" id="2.60.120.320">
    <property type="entry name" value="Thiamin pyrophosphokinase, thiamin-binding domain"/>
    <property type="match status" value="1"/>
</dbReference>
<dbReference type="PANTHER" id="PTHR13622:SF8">
    <property type="entry name" value="THIAMIN PYROPHOSPHOKINASE 1"/>
    <property type="match status" value="1"/>
</dbReference>
<reference evidence="9 10" key="2">
    <citation type="submission" date="2016-08" db="EMBL/GenBank/DDBJ databases">
        <title>Pervasive Adenine N6-methylation of Active Genes in Fungi.</title>
        <authorList>
            <consortium name="DOE Joint Genome Institute"/>
            <person name="Mondo S.J."/>
            <person name="Dannebaum R.O."/>
            <person name="Kuo R.C."/>
            <person name="Labutti K."/>
            <person name="Haridas S."/>
            <person name="Kuo A."/>
            <person name="Salamov A."/>
            <person name="Ahrendt S.R."/>
            <person name="Lipzen A."/>
            <person name="Sullivan W."/>
            <person name="Andreopoulos W.B."/>
            <person name="Clum A."/>
            <person name="Lindquist E."/>
            <person name="Daum C."/>
            <person name="Ramamoorthy G.K."/>
            <person name="Gryganskyi A."/>
            <person name="Culley D."/>
            <person name="Magnuson J.K."/>
            <person name="James T.Y."/>
            <person name="O'Malley M.A."/>
            <person name="Stajich J.E."/>
            <person name="Spatafora J.W."/>
            <person name="Visel A."/>
            <person name="Grigoriev I.V."/>
        </authorList>
    </citation>
    <scope>NUCLEOTIDE SEQUENCE [LARGE SCALE GENOMIC DNA]</scope>
    <source>
        <strain evidence="9 10">S4</strain>
    </source>
</reference>
<organism evidence="9 10">
    <name type="scientific">Anaeromyces robustus</name>
    <dbReference type="NCBI Taxonomy" id="1754192"/>
    <lineage>
        <taxon>Eukaryota</taxon>
        <taxon>Fungi</taxon>
        <taxon>Fungi incertae sedis</taxon>
        <taxon>Chytridiomycota</taxon>
        <taxon>Chytridiomycota incertae sedis</taxon>
        <taxon>Neocallimastigomycetes</taxon>
        <taxon>Neocallimastigales</taxon>
        <taxon>Neocallimastigaceae</taxon>
        <taxon>Anaeromyces</taxon>
    </lineage>
</organism>
<keyword evidence="10" id="KW-1185">Reference proteome</keyword>
<dbReference type="Gene3D" id="3.40.50.10240">
    <property type="entry name" value="Thiamin pyrophosphokinase, catalytic domain"/>
    <property type="match status" value="1"/>
</dbReference>
<dbReference type="CDD" id="cd07995">
    <property type="entry name" value="TPK"/>
    <property type="match status" value="1"/>
</dbReference>
<dbReference type="OrthoDB" id="25149at2759"/>
<dbReference type="EC" id="2.7.6.2" evidence="7"/>
<dbReference type="SMART" id="SM00983">
    <property type="entry name" value="TPK_B1_binding"/>
    <property type="match status" value="1"/>
</dbReference>
<accession>A0A1Y1VUL2</accession>
<dbReference type="Pfam" id="PF04263">
    <property type="entry name" value="TPK_catalytic"/>
    <property type="match status" value="1"/>
</dbReference>
<evidence type="ECO:0000256" key="7">
    <source>
        <dbReference type="PIRNR" id="PIRNR031057"/>
    </source>
</evidence>
<dbReference type="GO" id="GO:0009229">
    <property type="term" value="P:thiamine diphosphate biosynthetic process"/>
    <property type="evidence" value="ECO:0007669"/>
    <property type="project" value="UniProtKB-UniRule"/>
</dbReference>
<dbReference type="InterPro" id="IPR036371">
    <property type="entry name" value="TPK_B1-bd_sf"/>
</dbReference>
<dbReference type="InterPro" id="IPR016966">
    <property type="entry name" value="Thiamin_pyrophosphokinase_euk"/>
</dbReference>
<sequence length="271" mass="31559">MEMEMEMEMEDETEIELEWSTEFLYSDYSMYTNGAPSLIILNYILPRKDILDRLWFKAKFKLCADGGTNRLYNYFKNNPAEREKYIPDYICGDLDSVKPEILDYYISRGSQKKLLYDQDHTDFQKTLMFLRSLEEEESFVKNDVYVLGALNGRFDHTISNVSSLYKVPKEKHVYLIANESVVFLLNRGNHKIYCFPKYEGPTCGLLPIGVTEANVMTLGLKWNLDGSFPLSFKTIVSSSNAFEHPEQEINEVIVNTDQPLYWSVECDLNEQ</sequence>
<dbReference type="GO" id="GO:0006772">
    <property type="term" value="P:thiamine metabolic process"/>
    <property type="evidence" value="ECO:0007669"/>
    <property type="project" value="InterPro"/>
</dbReference>
<dbReference type="STRING" id="1754192.A0A1Y1VUL2"/>
<dbReference type="InterPro" id="IPR006282">
    <property type="entry name" value="Thi_PPkinase"/>
</dbReference>
<dbReference type="AlphaFoldDB" id="A0A1Y1VUL2"/>
<dbReference type="SUPFAM" id="SSF63862">
    <property type="entry name" value="Thiamin pyrophosphokinase, substrate-binding domain"/>
    <property type="match status" value="1"/>
</dbReference>
<evidence type="ECO:0000313" key="9">
    <source>
        <dbReference type="EMBL" id="ORX64705.1"/>
    </source>
</evidence>
<gene>
    <name evidence="9" type="ORF">BCR32DRAFT_226447</name>
</gene>
<comment type="caution">
    <text evidence="9">The sequence shown here is derived from an EMBL/GenBank/DDBJ whole genome shotgun (WGS) entry which is preliminary data.</text>
</comment>
<dbReference type="NCBIfam" id="TIGR01378">
    <property type="entry name" value="thi_PPkinase"/>
    <property type="match status" value="1"/>
</dbReference>
<dbReference type="GO" id="GO:0004788">
    <property type="term" value="F:thiamine diphosphokinase activity"/>
    <property type="evidence" value="ECO:0007669"/>
    <property type="project" value="UniProtKB-UniRule"/>
</dbReference>
<evidence type="ECO:0000256" key="3">
    <source>
        <dbReference type="ARBA" id="ARBA00022679"/>
    </source>
</evidence>
<protein>
    <recommendedName>
        <fullName evidence="7">Thiamine pyrophosphokinase</fullName>
        <ecNumber evidence="7">2.7.6.2</ecNumber>
    </recommendedName>
</protein>